<dbReference type="AlphaFoldDB" id="A0AAN9SC05"/>
<name>A0AAN9SC05_PSOTE</name>
<protein>
    <submittedName>
        <fullName evidence="1">Uncharacterized protein</fullName>
    </submittedName>
</protein>
<sequence length="121" mass="13685">MKLRSVQKKQTKTNNKQQTDLLLYLKAGSTSELASFVSQTIFQLEAILVFTRKRLLLHLCSPTLQLLLNIIALSPKVVHFTVNDFTITVQCLTNIFWQWNHILTGGGRGTGILLQVTFTLI</sequence>
<dbReference type="Proteomes" id="UP001386955">
    <property type="component" value="Unassembled WGS sequence"/>
</dbReference>
<proteinExistence type="predicted"/>
<accession>A0AAN9SC05</accession>
<evidence type="ECO:0000313" key="1">
    <source>
        <dbReference type="EMBL" id="KAK7393454.1"/>
    </source>
</evidence>
<comment type="caution">
    <text evidence="1">The sequence shown here is derived from an EMBL/GenBank/DDBJ whole genome shotgun (WGS) entry which is preliminary data.</text>
</comment>
<keyword evidence="2" id="KW-1185">Reference proteome</keyword>
<dbReference type="EMBL" id="JAYMYS010000005">
    <property type="protein sequence ID" value="KAK7393454.1"/>
    <property type="molecule type" value="Genomic_DNA"/>
</dbReference>
<reference evidence="1 2" key="1">
    <citation type="submission" date="2024-01" db="EMBL/GenBank/DDBJ databases">
        <title>The genomes of 5 underutilized Papilionoideae crops provide insights into root nodulation and disease resistanc.</title>
        <authorList>
            <person name="Jiang F."/>
        </authorList>
    </citation>
    <scope>NUCLEOTIDE SEQUENCE [LARGE SCALE GENOMIC DNA]</scope>
    <source>
        <strain evidence="1">DUOXIRENSHENG_FW03</strain>
        <tissue evidence="1">Leaves</tissue>
    </source>
</reference>
<evidence type="ECO:0000313" key="2">
    <source>
        <dbReference type="Proteomes" id="UP001386955"/>
    </source>
</evidence>
<organism evidence="1 2">
    <name type="scientific">Psophocarpus tetragonolobus</name>
    <name type="common">Winged bean</name>
    <name type="synonym">Dolichos tetragonolobus</name>
    <dbReference type="NCBI Taxonomy" id="3891"/>
    <lineage>
        <taxon>Eukaryota</taxon>
        <taxon>Viridiplantae</taxon>
        <taxon>Streptophyta</taxon>
        <taxon>Embryophyta</taxon>
        <taxon>Tracheophyta</taxon>
        <taxon>Spermatophyta</taxon>
        <taxon>Magnoliopsida</taxon>
        <taxon>eudicotyledons</taxon>
        <taxon>Gunneridae</taxon>
        <taxon>Pentapetalae</taxon>
        <taxon>rosids</taxon>
        <taxon>fabids</taxon>
        <taxon>Fabales</taxon>
        <taxon>Fabaceae</taxon>
        <taxon>Papilionoideae</taxon>
        <taxon>50 kb inversion clade</taxon>
        <taxon>NPAAA clade</taxon>
        <taxon>indigoferoid/millettioid clade</taxon>
        <taxon>Phaseoleae</taxon>
        <taxon>Psophocarpus</taxon>
    </lineage>
</organism>
<gene>
    <name evidence="1" type="ORF">VNO78_22010</name>
</gene>